<evidence type="ECO:0000313" key="2">
    <source>
        <dbReference type="Proteomes" id="UP001500979"/>
    </source>
</evidence>
<proteinExistence type="predicted"/>
<evidence type="ECO:0000313" key="1">
    <source>
        <dbReference type="EMBL" id="GAA2814166.1"/>
    </source>
</evidence>
<organism evidence="1 2">
    <name type="scientific">Saccharopolyspora taberi</name>
    <dbReference type="NCBI Taxonomy" id="60895"/>
    <lineage>
        <taxon>Bacteria</taxon>
        <taxon>Bacillati</taxon>
        <taxon>Actinomycetota</taxon>
        <taxon>Actinomycetes</taxon>
        <taxon>Pseudonocardiales</taxon>
        <taxon>Pseudonocardiaceae</taxon>
        <taxon>Saccharopolyspora</taxon>
    </lineage>
</organism>
<comment type="caution">
    <text evidence="1">The sequence shown here is derived from an EMBL/GenBank/DDBJ whole genome shotgun (WGS) entry which is preliminary data.</text>
</comment>
<gene>
    <name evidence="1" type="ORF">GCM10010470_57040</name>
</gene>
<name>A0ABN3VKQ1_9PSEU</name>
<dbReference type="Proteomes" id="UP001500979">
    <property type="component" value="Unassembled WGS sequence"/>
</dbReference>
<reference evidence="1 2" key="1">
    <citation type="journal article" date="2019" name="Int. J. Syst. Evol. Microbiol.">
        <title>The Global Catalogue of Microorganisms (GCM) 10K type strain sequencing project: providing services to taxonomists for standard genome sequencing and annotation.</title>
        <authorList>
            <consortium name="The Broad Institute Genomics Platform"/>
            <consortium name="The Broad Institute Genome Sequencing Center for Infectious Disease"/>
            <person name="Wu L."/>
            <person name="Ma J."/>
        </authorList>
    </citation>
    <scope>NUCLEOTIDE SEQUENCE [LARGE SCALE GENOMIC DNA]</scope>
    <source>
        <strain evidence="1 2">JCM 9383</strain>
    </source>
</reference>
<dbReference type="EMBL" id="BAAAUX010000027">
    <property type="protein sequence ID" value="GAA2814166.1"/>
    <property type="molecule type" value="Genomic_DNA"/>
</dbReference>
<accession>A0ABN3VKQ1</accession>
<sequence length="244" mass="26319">MDLIPDHRALFGVDVIGSASNAGYHLDDIPRAVEDMLSIALRSSGIDFSEVVHWERTGDGALLTLPSRDLGALLDAAQRLDLIAAQRNRRYNPVVRLRIAVEVGPVGAGPGYFQPKIAVNRLLDSAEFKQLVARCREEAPADAVNTALIVSDQVLRTVFGGDHVSLVRREEFAQLAVSNKEHADTAWTRIPGFDARTLGVFATPEPEPPAAPEPQAGQVTNVSYGPMNGVQTHTVHGGINFGSR</sequence>
<dbReference type="RefSeq" id="WP_344684961.1">
    <property type="nucleotide sequence ID" value="NZ_BAAAUX010000027.1"/>
</dbReference>
<keyword evidence="2" id="KW-1185">Reference proteome</keyword>
<protein>
    <submittedName>
        <fullName evidence="1">Uncharacterized protein</fullName>
    </submittedName>
</protein>